<name>X6M1T0_RETFI</name>
<dbReference type="Proteomes" id="UP000023152">
    <property type="component" value="Unassembled WGS sequence"/>
</dbReference>
<gene>
    <name evidence="1" type="ORF">RFI_29552</name>
</gene>
<keyword evidence="2" id="KW-1185">Reference proteome</keyword>
<organism evidence="1 2">
    <name type="scientific">Reticulomyxa filosa</name>
    <dbReference type="NCBI Taxonomy" id="46433"/>
    <lineage>
        <taxon>Eukaryota</taxon>
        <taxon>Sar</taxon>
        <taxon>Rhizaria</taxon>
        <taxon>Retaria</taxon>
        <taxon>Foraminifera</taxon>
        <taxon>Monothalamids</taxon>
        <taxon>Reticulomyxidae</taxon>
        <taxon>Reticulomyxa</taxon>
    </lineage>
</organism>
<dbReference type="AlphaFoldDB" id="X6M1T0"/>
<proteinExistence type="predicted"/>
<reference evidence="1 2" key="1">
    <citation type="journal article" date="2013" name="Curr. Biol.">
        <title>The Genome of the Foraminiferan Reticulomyxa filosa.</title>
        <authorList>
            <person name="Glockner G."/>
            <person name="Hulsmann N."/>
            <person name="Schleicher M."/>
            <person name="Noegel A.A."/>
            <person name="Eichinger L."/>
            <person name="Gallinger C."/>
            <person name="Pawlowski J."/>
            <person name="Sierra R."/>
            <person name="Euteneuer U."/>
            <person name="Pillet L."/>
            <person name="Moustafa A."/>
            <person name="Platzer M."/>
            <person name="Groth M."/>
            <person name="Szafranski K."/>
            <person name="Schliwa M."/>
        </authorList>
    </citation>
    <scope>NUCLEOTIDE SEQUENCE [LARGE SCALE GENOMIC DNA]</scope>
</reference>
<dbReference type="EMBL" id="ASPP01025663">
    <property type="protein sequence ID" value="ETO07839.1"/>
    <property type="molecule type" value="Genomic_DNA"/>
</dbReference>
<sequence length="376" mass="44376">MDLLTNKVRISVGDVEQRDFWYQELSQHHMNYYVWRNGSLDELNRGSRETISAVSKALKRDEMNEKEQQCYQYVEDILKLVNDLMKQYTKQQQQQQQQVHVQEDLTACPPVAVYHSPRGYTTGRLFRLLHSIRFFFMSYLKSISFANVNVVLPECNPLKTFLQDLKSGQWSTYLFQPVTEEEKKKQSQQQQQQQQLQGQGNEHGYVTIIDYLIDKMHRQMLYLSLTLTSTCCEQMDKVQQDLTGLANKPSSSSFLSANANTNTNVNSNGNRNNNANINFNLTSTKALEKELNDLKLEHSKLKRSWDVHRERLQEYVVAHRDAIAQLKNSFTQRDKLCKRIEQLLVCFHFFKYNICVYTYMYVQWCMYILYVRINCI</sequence>
<evidence type="ECO:0000313" key="2">
    <source>
        <dbReference type="Proteomes" id="UP000023152"/>
    </source>
</evidence>
<protein>
    <submittedName>
        <fullName evidence="1">Uncharacterized protein</fullName>
    </submittedName>
</protein>
<evidence type="ECO:0000313" key="1">
    <source>
        <dbReference type="EMBL" id="ETO07839.1"/>
    </source>
</evidence>
<accession>X6M1T0</accession>
<comment type="caution">
    <text evidence="1">The sequence shown here is derived from an EMBL/GenBank/DDBJ whole genome shotgun (WGS) entry which is preliminary data.</text>
</comment>